<accession>A0A9P5MLB4</accession>
<comment type="subcellular location">
    <subcellularLocation>
        <location evidence="1">Secreted</location>
    </subcellularLocation>
</comment>
<sequence length="170" mass="17922">MIFPAAFILTLFLTQIARALPQACGDHISPGPDPHDLPSDNVQFTIVHQGPIIREATFSYAYDNPNTSTNTVACSNGQNGLASRFPTLGDIPSFPFIGGAFDVVWNSPNCGGCWKVTNIANNASIHFTAVDTSSSIDLSEQAFKALNNGVIGNGVLNVTAGKIPRSVCGL</sequence>
<reference evidence="5" key="1">
    <citation type="submission" date="2019-10" db="EMBL/GenBank/DDBJ databases">
        <authorList>
            <consortium name="DOE Joint Genome Institute"/>
            <person name="Kuo A."/>
            <person name="Miyauchi S."/>
            <person name="Kiss E."/>
            <person name="Drula E."/>
            <person name="Kohler A."/>
            <person name="Sanchez-Garcia M."/>
            <person name="Andreopoulos B."/>
            <person name="Barry K.W."/>
            <person name="Bonito G."/>
            <person name="Buee M."/>
            <person name="Carver A."/>
            <person name="Chen C."/>
            <person name="Cichocki N."/>
            <person name="Clum A."/>
            <person name="Culley D."/>
            <person name="Crous P.W."/>
            <person name="Fauchery L."/>
            <person name="Girlanda M."/>
            <person name="Hayes R."/>
            <person name="Keri Z."/>
            <person name="LaButti K."/>
            <person name="Lipzen A."/>
            <person name="Lombard V."/>
            <person name="Magnuson J."/>
            <person name="Maillard F."/>
            <person name="Morin E."/>
            <person name="Murat C."/>
            <person name="Nolan M."/>
            <person name="Ohm R."/>
            <person name="Pangilinan J."/>
            <person name="Pereira M."/>
            <person name="Perotto S."/>
            <person name="Peter M."/>
            <person name="Riley R."/>
            <person name="Sitrit Y."/>
            <person name="Stielow B."/>
            <person name="Szollosi G."/>
            <person name="Zifcakova L."/>
            <person name="Stursova M."/>
            <person name="Spatafora J.W."/>
            <person name="Tedersoo L."/>
            <person name="Vaario L.-M."/>
            <person name="Yamada A."/>
            <person name="Yan M."/>
            <person name="Wang P."/>
            <person name="Xu J."/>
            <person name="Bruns T."/>
            <person name="Baldrian P."/>
            <person name="Vilgalys R."/>
            <person name="Henrissat B."/>
            <person name="Grigoriev I.V."/>
            <person name="Hibbett D."/>
            <person name="Nagy L.G."/>
            <person name="Martin F.M."/>
        </authorList>
    </citation>
    <scope>NUCLEOTIDE SEQUENCE</scope>
    <source>
        <strain evidence="5">Prilba</strain>
    </source>
</reference>
<dbReference type="InterPro" id="IPR010829">
    <property type="entry name" value="Cerato-platanin"/>
</dbReference>
<dbReference type="AlphaFoldDB" id="A0A9P5MLB4"/>
<dbReference type="SUPFAM" id="SSF50685">
    <property type="entry name" value="Barwin-like endoglucanases"/>
    <property type="match status" value="1"/>
</dbReference>
<keyword evidence="4" id="KW-0732">Signal</keyword>
<protein>
    <submittedName>
        <fullName evidence="5">Cerato-platanin-domain-containing protein</fullName>
    </submittedName>
</protein>
<reference evidence="5" key="2">
    <citation type="journal article" date="2020" name="Nat. Commun.">
        <title>Large-scale genome sequencing of mycorrhizal fungi provides insights into the early evolution of symbiotic traits.</title>
        <authorList>
            <person name="Miyauchi S."/>
            <person name="Kiss E."/>
            <person name="Kuo A."/>
            <person name="Drula E."/>
            <person name="Kohler A."/>
            <person name="Sanchez-Garcia M."/>
            <person name="Morin E."/>
            <person name="Andreopoulos B."/>
            <person name="Barry K.W."/>
            <person name="Bonito G."/>
            <person name="Buee M."/>
            <person name="Carver A."/>
            <person name="Chen C."/>
            <person name="Cichocki N."/>
            <person name="Clum A."/>
            <person name="Culley D."/>
            <person name="Crous P.W."/>
            <person name="Fauchery L."/>
            <person name="Girlanda M."/>
            <person name="Hayes R.D."/>
            <person name="Keri Z."/>
            <person name="LaButti K."/>
            <person name="Lipzen A."/>
            <person name="Lombard V."/>
            <person name="Magnuson J."/>
            <person name="Maillard F."/>
            <person name="Murat C."/>
            <person name="Nolan M."/>
            <person name="Ohm R.A."/>
            <person name="Pangilinan J."/>
            <person name="Pereira M.F."/>
            <person name="Perotto S."/>
            <person name="Peter M."/>
            <person name="Pfister S."/>
            <person name="Riley R."/>
            <person name="Sitrit Y."/>
            <person name="Stielow J.B."/>
            <person name="Szollosi G."/>
            <person name="Zifcakova L."/>
            <person name="Stursova M."/>
            <person name="Spatafora J.W."/>
            <person name="Tedersoo L."/>
            <person name="Vaario L.M."/>
            <person name="Yamada A."/>
            <person name="Yan M."/>
            <person name="Wang P."/>
            <person name="Xu J."/>
            <person name="Bruns T."/>
            <person name="Baldrian P."/>
            <person name="Vilgalys R."/>
            <person name="Dunand C."/>
            <person name="Henrissat B."/>
            <person name="Grigoriev I.V."/>
            <person name="Hibbett D."/>
            <person name="Nagy L.G."/>
            <person name="Martin F.M."/>
        </authorList>
    </citation>
    <scope>NUCLEOTIDE SEQUENCE</scope>
    <source>
        <strain evidence="5">Prilba</strain>
    </source>
</reference>
<dbReference type="OrthoDB" id="4898945at2759"/>
<comment type="caution">
    <text evidence="5">The sequence shown here is derived from an EMBL/GenBank/DDBJ whole genome shotgun (WGS) entry which is preliminary data.</text>
</comment>
<dbReference type="EMBL" id="WHVB01000037">
    <property type="protein sequence ID" value="KAF8467143.1"/>
    <property type="molecule type" value="Genomic_DNA"/>
</dbReference>
<dbReference type="GO" id="GO:0005576">
    <property type="term" value="C:extracellular region"/>
    <property type="evidence" value="ECO:0007669"/>
    <property type="project" value="UniProtKB-SubCell"/>
</dbReference>
<feature type="chain" id="PRO_5040170032" evidence="4">
    <location>
        <begin position="20"/>
        <end position="170"/>
    </location>
</feature>
<proteinExistence type="inferred from homology"/>
<gene>
    <name evidence="5" type="ORF">DFH94DRAFT_299891</name>
</gene>
<organism evidence="5 6">
    <name type="scientific">Russula ochroleuca</name>
    <dbReference type="NCBI Taxonomy" id="152965"/>
    <lineage>
        <taxon>Eukaryota</taxon>
        <taxon>Fungi</taxon>
        <taxon>Dikarya</taxon>
        <taxon>Basidiomycota</taxon>
        <taxon>Agaricomycotina</taxon>
        <taxon>Agaricomycetes</taxon>
        <taxon>Russulales</taxon>
        <taxon>Russulaceae</taxon>
        <taxon>Russula</taxon>
    </lineage>
</organism>
<keyword evidence="6" id="KW-1185">Reference proteome</keyword>
<dbReference type="CDD" id="cd22778">
    <property type="entry name" value="DPBB_CEPL-like"/>
    <property type="match status" value="1"/>
</dbReference>
<dbReference type="Gene3D" id="2.40.40.10">
    <property type="entry name" value="RlpA-like domain"/>
    <property type="match status" value="1"/>
</dbReference>
<evidence type="ECO:0000313" key="5">
    <source>
        <dbReference type="EMBL" id="KAF8467143.1"/>
    </source>
</evidence>
<evidence type="ECO:0000313" key="6">
    <source>
        <dbReference type="Proteomes" id="UP000759537"/>
    </source>
</evidence>
<feature type="signal peptide" evidence="4">
    <location>
        <begin position="1"/>
        <end position="19"/>
    </location>
</feature>
<name>A0A9P5MLB4_9AGAM</name>
<dbReference type="Pfam" id="PF07249">
    <property type="entry name" value="Cerato-platanin"/>
    <property type="match status" value="1"/>
</dbReference>
<evidence type="ECO:0000256" key="3">
    <source>
        <dbReference type="ARBA" id="ARBA00022525"/>
    </source>
</evidence>
<comment type="similarity">
    <text evidence="2">Belongs to the cerato-platanin family.</text>
</comment>
<evidence type="ECO:0000256" key="2">
    <source>
        <dbReference type="ARBA" id="ARBA00010421"/>
    </source>
</evidence>
<evidence type="ECO:0000256" key="1">
    <source>
        <dbReference type="ARBA" id="ARBA00004613"/>
    </source>
</evidence>
<evidence type="ECO:0000256" key="4">
    <source>
        <dbReference type="SAM" id="SignalP"/>
    </source>
</evidence>
<dbReference type="InterPro" id="IPR036908">
    <property type="entry name" value="RlpA-like_sf"/>
</dbReference>
<keyword evidence="3" id="KW-0964">Secreted</keyword>
<dbReference type="Proteomes" id="UP000759537">
    <property type="component" value="Unassembled WGS sequence"/>
</dbReference>